<dbReference type="PANTHER" id="PTHR19328">
    <property type="entry name" value="HEDGEHOG-INTERACTING PROTEIN"/>
    <property type="match status" value="1"/>
</dbReference>
<dbReference type="Gene3D" id="2.120.10.30">
    <property type="entry name" value="TolB, C-terminal domain"/>
    <property type="match status" value="1"/>
</dbReference>
<dbReference type="InterPro" id="IPR011042">
    <property type="entry name" value="6-blade_b-propeller_TolB-like"/>
</dbReference>
<evidence type="ECO:0000259" key="1">
    <source>
        <dbReference type="Pfam" id="PF07995"/>
    </source>
</evidence>
<dbReference type="EMBL" id="UINC01188920">
    <property type="protein sequence ID" value="SVE02367.1"/>
    <property type="molecule type" value="Genomic_DNA"/>
</dbReference>
<evidence type="ECO:0000313" key="2">
    <source>
        <dbReference type="EMBL" id="SVE02367.1"/>
    </source>
</evidence>
<dbReference type="InterPro" id="IPR011041">
    <property type="entry name" value="Quinoprot_gluc/sorb_DH_b-prop"/>
</dbReference>
<dbReference type="InterPro" id="IPR012938">
    <property type="entry name" value="Glc/Sorbosone_DH"/>
</dbReference>
<dbReference type="AlphaFoldDB" id="A0A383A3I9"/>
<accession>A0A383A3I9</accession>
<organism evidence="2">
    <name type="scientific">marine metagenome</name>
    <dbReference type="NCBI Taxonomy" id="408172"/>
    <lineage>
        <taxon>unclassified sequences</taxon>
        <taxon>metagenomes</taxon>
        <taxon>ecological metagenomes</taxon>
    </lineage>
</organism>
<name>A0A383A3I9_9ZZZZ</name>
<gene>
    <name evidence="2" type="ORF">METZ01_LOCUS455221</name>
</gene>
<feature type="non-terminal residue" evidence="2">
    <location>
        <position position="1"/>
    </location>
</feature>
<dbReference type="PANTHER" id="PTHR19328:SF75">
    <property type="entry name" value="ALDOSE SUGAR DEHYDROGENASE YLII"/>
    <property type="match status" value="1"/>
</dbReference>
<dbReference type="Pfam" id="PF07995">
    <property type="entry name" value="GSDH"/>
    <property type="match status" value="1"/>
</dbReference>
<feature type="non-terminal residue" evidence="2">
    <location>
        <position position="254"/>
    </location>
</feature>
<sequence>PACVAPTKPQFETSVVLEPVFTGVDMVRPLLALQAPGDASRWYVVEQRGRVLAFDNTPDVSNSDVFLDIRQRVTAYNDSGSYYDEEQGLLGMAFDPNYATNRFIYVSYTRGGNPGTSVVSRFVVHEDGQSVDDTSEYEILTLSQPFSNHNGGHIEFGPDGFLYIGFGDGGAGGDPYGYGQNASSWLATILRVDVHGGEPYGVPGDNPFVDGGGAPEVYAWGLRNPWRFHFDKETAELWPGDVGQDEWEEIDIVV</sequence>
<reference evidence="2" key="1">
    <citation type="submission" date="2018-05" db="EMBL/GenBank/DDBJ databases">
        <authorList>
            <person name="Lanie J.A."/>
            <person name="Ng W.-L."/>
            <person name="Kazmierczak K.M."/>
            <person name="Andrzejewski T.M."/>
            <person name="Davidsen T.M."/>
            <person name="Wayne K.J."/>
            <person name="Tettelin H."/>
            <person name="Glass J.I."/>
            <person name="Rusch D."/>
            <person name="Podicherti R."/>
            <person name="Tsui H.-C.T."/>
            <person name="Winkler M.E."/>
        </authorList>
    </citation>
    <scope>NUCLEOTIDE SEQUENCE</scope>
</reference>
<proteinExistence type="predicted"/>
<dbReference type="SUPFAM" id="SSF50952">
    <property type="entry name" value="Soluble quinoprotein glucose dehydrogenase"/>
    <property type="match status" value="1"/>
</dbReference>
<feature type="domain" description="Glucose/Sorbosone dehydrogenase" evidence="1">
    <location>
        <begin position="40"/>
        <end position="253"/>
    </location>
</feature>
<protein>
    <recommendedName>
        <fullName evidence="1">Glucose/Sorbosone dehydrogenase domain-containing protein</fullName>
    </recommendedName>
</protein>